<name>A0A4V4NF15_9ASCO</name>
<dbReference type="PANTHER" id="PTHR12358:SF31">
    <property type="entry name" value="ACYLGLYCEROL KINASE, MITOCHONDRIAL"/>
    <property type="match status" value="1"/>
</dbReference>
<evidence type="ECO:0000256" key="3">
    <source>
        <dbReference type="ARBA" id="ARBA00022777"/>
    </source>
</evidence>
<dbReference type="Pfam" id="PF00781">
    <property type="entry name" value="DAGK_cat"/>
    <property type="match status" value="1"/>
</dbReference>
<sequence>MRGTIDFDNKVIRLSGQILFSPNDSLACSVNPFAICLPVSTTTSTFTRLPSAPHDLPFANILWVENTNQPNEVEVTYAYPTDHVFETEQISSDFQLPYQDAKRKLVPNTQLITIDFSGTATSGENHDIREILLRHAYPHMNEKIQPQRIYVLINPHSGKGEALEIFNKEVKPILTSAHCKLTIKLTEYHGHATELAENLNIDDYDTILCASGDGTPYEVINGFYKRKDRAKAFNKINIVQTPGGSGNAMSLSCLGATSASLAALRILKGKSSQCDLMAVCKSSSDEVVLSFLSQTYGAIAQADIGTEWIRWIGGIRFDLGVVYQLLKDTKYPCELAVKLKCKGNDEISKHYEEMMKAPKKEEPITEENFKLHYYDDFKESARMENLPAGWEVYDSNVTLNNRIFYAGKMPYIAASTNFFPAALPTDGSIDLIVFDSRSKFLSTANALMSLDKGTHVWEDGVKHFKVEAFRLIPKSSKKCFISVDGEWFPYEPFQVEILNKVLRTILWDDEFTVTGYLENRN</sequence>
<dbReference type="InterPro" id="IPR045540">
    <property type="entry name" value="YegS/DAGK_C"/>
</dbReference>
<dbReference type="OrthoDB" id="3853857at2759"/>
<keyword evidence="3" id="KW-0418">Kinase</keyword>
<accession>A0A4V4NF15</accession>
<keyword evidence="2" id="KW-0547">Nucleotide-binding</keyword>
<dbReference type="GO" id="GO:0005524">
    <property type="term" value="F:ATP binding"/>
    <property type="evidence" value="ECO:0007669"/>
    <property type="project" value="UniProtKB-KW"/>
</dbReference>
<dbReference type="AlphaFoldDB" id="A0A4V4NF15"/>
<dbReference type="Gene3D" id="3.40.50.10330">
    <property type="entry name" value="Probable inorganic polyphosphate/atp-NAD kinase, domain 1"/>
    <property type="match status" value="1"/>
</dbReference>
<feature type="domain" description="DAGKc" evidence="5">
    <location>
        <begin position="144"/>
        <end position="282"/>
    </location>
</feature>
<keyword evidence="1" id="KW-0808">Transferase</keyword>
<dbReference type="InterPro" id="IPR016064">
    <property type="entry name" value="NAD/diacylglycerol_kinase_sf"/>
</dbReference>
<comment type="caution">
    <text evidence="6">The sequence shown here is derived from an EMBL/GenBank/DDBJ whole genome shotgun (WGS) entry which is preliminary data.</text>
</comment>
<dbReference type="Proteomes" id="UP000307173">
    <property type="component" value="Unassembled WGS sequence"/>
</dbReference>
<evidence type="ECO:0000259" key="5">
    <source>
        <dbReference type="PROSITE" id="PS50146"/>
    </source>
</evidence>
<dbReference type="EMBL" id="SELW01000684">
    <property type="protein sequence ID" value="TID12974.1"/>
    <property type="molecule type" value="Genomic_DNA"/>
</dbReference>
<dbReference type="STRING" id="52247.A0A4V4NF15"/>
<dbReference type="GO" id="GO:0005737">
    <property type="term" value="C:cytoplasm"/>
    <property type="evidence" value="ECO:0007669"/>
    <property type="project" value="TreeGrafter"/>
</dbReference>
<dbReference type="PANTHER" id="PTHR12358">
    <property type="entry name" value="SPHINGOSINE KINASE"/>
    <property type="match status" value="1"/>
</dbReference>
<dbReference type="Gene3D" id="2.60.200.40">
    <property type="match status" value="1"/>
</dbReference>
<evidence type="ECO:0000256" key="4">
    <source>
        <dbReference type="ARBA" id="ARBA00022840"/>
    </source>
</evidence>
<reference evidence="6 7" key="1">
    <citation type="journal article" date="2019" name="Front. Genet.">
        <title>Whole-Genome Sequencing of the Opportunistic Yeast Pathogen Candida inconspicua Uncovers Its Hybrid Origin.</title>
        <authorList>
            <person name="Mixao V."/>
            <person name="Hansen A.P."/>
            <person name="Saus E."/>
            <person name="Boekhout T."/>
            <person name="Lass-Florl C."/>
            <person name="Gabaldon T."/>
        </authorList>
    </citation>
    <scope>NUCLEOTIDE SEQUENCE [LARGE SCALE GENOMIC DNA]</scope>
    <source>
        <strain evidence="6 7">CBS 180</strain>
    </source>
</reference>
<dbReference type="GO" id="GO:0016020">
    <property type="term" value="C:membrane"/>
    <property type="evidence" value="ECO:0007669"/>
    <property type="project" value="TreeGrafter"/>
</dbReference>
<keyword evidence="7" id="KW-1185">Reference proteome</keyword>
<dbReference type="InterPro" id="IPR050187">
    <property type="entry name" value="Lipid_Phosphate_FormReg"/>
</dbReference>
<dbReference type="SUPFAM" id="SSF111331">
    <property type="entry name" value="NAD kinase/diacylglycerol kinase-like"/>
    <property type="match status" value="1"/>
</dbReference>
<evidence type="ECO:0000256" key="2">
    <source>
        <dbReference type="ARBA" id="ARBA00022741"/>
    </source>
</evidence>
<dbReference type="GO" id="GO:0046512">
    <property type="term" value="P:sphingosine biosynthetic process"/>
    <property type="evidence" value="ECO:0007669"/>
    <property type="project" value="TreeGrafter"/>
</dbReference>
<dbReference type="InterPro" id="IPR017438">
    <property type="entry name" value="ATP-NAD_kinase_N"/>
</dbReference>
<gene>
    <name evidence="6" type="ORF">CANINC_005073</name>
</gene>
<dbReference type="GO" id="GO:0001727">
    <property type="term" value="F:lipid kinase activity"/>
    <property type="evidence" value="ECO:0007669"/>
    <property type="project" value="TreeGrafter"/>
</dbReference>
<evidence type="ECO:0000256" key="1">
    <source>
        <dbReference type="ARBA" id="ARBA00022679"/>
    </source>
</evidence>
<evidence type="ECO:0000313" key="7">
    <source>
        <dbReference type="Proteomes" id="UP000307173"/>
    </source>
</evidence>
<dbReference type="InterPro" id="IPR001206">
    <property type="entry name" value="Diacylglycerol_kinase_cat_dom"/>
</dbReference>
<proteinExistence type="predicted"/>
<protein>
    <recommendedName>
        <fullName evidence="5">DAGKc domain-containing protein</fullName>
    </recommendedName>
</protein>
<keyword evidence="4" id="KW-0067">ATP-binding</keyword>
<organism evidence="6 7">
    <name type="scientific">Pichia inconspicua</name>
    <dbReference type="NCBI Taxonomy" id="52247"/>
    <lineage>
        <taxon>Eukaryota</taxon>
        <taxon>Fungi</taxon>
        <taxon>Dikarya</taxon>
        <taxon>Ascomycota</taxon>
        <taxon>Saccharomycotina</taxon>
        <taxon>Pichiomycetes</taxon>
        <taxon>Pichiales</taxon>
        <taxon>Pichiaceae</taxon>
        <taxon>Pichia</taxon>
    </lineage>
</organism>
<dbReference type="PROSITE" id="PS50146">
    <property type="entry name" value="DAGK"/>
    <property type="match status" value="1"/>
</dbReference>
<dbReference type="Pfam" id="PF19279">
    <property type="entry name" value="YegS_C"/>
    <property type="match status" value="1"/>
</dbReference>
<dbReference type="SMART" id="SM00046">
    <property type="entry name" value="DAGKc"/>
    <property type="match status" value="1"/>
</dbReference>
<evidence type="ECO:0000313" key="6">
    <source>
        <dbReference type="EMBL" id="TID12974.1"/>
    </source>
</evidence>